<gene>
    <name evidence="3" type="primary">LOC111022081</name>
</gene>
<dbReference type="Gene3D" id="2.80.10.50">
    <property type="match status" value="2"/>
</dbReference>
<dbReference type="SUPFAM" id="SSF50382">
    <property type="entry name" value="Agglutinin"/>
    <property type="match status" value="2"/>
</dbReference>
<protein>
    <submittedName>
        <fullName evidence="3">Uncharacterized protein LOC111022081</fullName>
    </submittedName>
</protein>
<organism evidence="2 3">
    <name type="scientific">Momordica charantia</name>
    <name type="common">Bitter gourd</name>
    <name type="synonym">Balsam pear</name>
    <dbReference type="NCBI Taxonomy" id="3673"/>
    <lineage>
        <taxon>Eukaryota</taxon>
        <taxon>Viridiplantae</taxon>
        <taxon>Streptophyta</taxon>
        <taxon>Embryophyta</taxon>
        <taxon>Tracheophyta</taxon>
        <taxon>Spermatophyta</taxon>
        <taxon>Magnoliopsida</taxon>
        <taxon>eudicotyledons</taxon>
        <taxon>Gunneridae</taxon>
        <taxon>Pentapetalae</taxon>
        <taxon>rosids</taxon>
        <taxon>fabids</taxon>
        <taxon>Cucurbitales</taxon>
        <taxon>Cucurbitaceae</taxon>
        <taxon>Momordiceae</taxon>
        <taxon>Momordica</taxon>
    </lineage>
</organism>
<dbReference type="InterPro" id="IPR036242">
    <property type="entry name" value="Agglutinin_dom_sf"/>
</dbReference>
<dbReference type="Proteomes" id="UP000504603">
    <property type="component" value="Unplaced"/>
</dbReference>
<dbReference type="OrthoDB" id="838722at2759"/>
<dbReference type="PANTHER" id="PTHR39244">
    <property type="entry name" value="NATTERIN-4"/>
    <property type="match status" value="1"/>
</dbReference>
<proteinExistence type="predicted"/>
<accession>A0A6J1DNR0</accession>
<dbReference type="SMART" id="SM00791">
    <property type="entry name" value="Agglutinin"/>
    <property type="match status" value="1"/>
</dbReference>
<dbReference type="RefSeq" id="XP_022154934.1">
    <property type="nucleotide sequence ID" value="XM_022299242.1"/>
</dbReference>
<name>A0A6J1DNR0_MOMCH</name>
<dbReference type="GeneID" id="111022081"/>
<evidence type="ECO:0000313" key="2">
    <source>
        <dbReference type="Proteomes" id="UP000504603"/>
    </source>
</evidence>
<dbReference type="InterPro" id="IPR053237">
    <property type="entry name" value="Natterin_C"/>
</dbReference>
<dbReference type="InterPro" id="IPR008998">
    <property type="entry name" value="Agglutinin"/>
</dbReference>
<feature type="domain" description="Agglutinin" evidence="1">
    <location>
        <begin position="1"/>
        <end position="152"/>
    </location>
</feature>
<dbReference type="KEGG" id="mcha:111022081"/>
<reference evidence="3" key="1">
    <citation type="submission" date="2025-08" db="UniProtKB">
        <authorList>
            <consortium name="RefSeq"/>
        </authorList>
    </citation>
    <scope>IDENTIFICATION</scope>
    <source>
        <strain evidence="3">OHB3-1</strain>
    </source>
</reference>
<sequence>MSLQNTFALQSKYNDKYLCYIDNEDPQLHGFLKFSEDEFSTHSKFHKEPASTADEFINIRSVYSNKYWVSRYENDEHWIVAEANEPNEDQSSSSCTLFQAIPVDDGSAIRLLHVHLNKYVCLSKDSSQFPLCIFAGSVDPDPDRIDVFVVKNIIPPKQSGPSRLAFKGDNEKYLKVEVIDGKPHLKFSAKDTDEAEVWFKCPNIAKKNDTSGHIQSNFNNEFWRQHLLPAICRS</sequence>
<evidence type="ECO:0000259" key="1">
    <source>
        <dbReference type="SMART" id="SM00791"/>
    </source>
</evidence>
<keyword evidence="2" id="KW-1185">Reference proteome</keyword>
<dbReference type="Pfam" id="PF07468">
    <property type="entry name" value="Agglutinin"/>
    <property type="match status" value="1"/>
</dbReference>
<dbReference type="AlphaFoldDB" id="A0A6J1DNR0"/>
<dbReference type="PANTHER" id="PTHR39244:SF5">
    <property type="entry name" value="NATTERIN-3-LIKE"/>
    <property type="match status" value="1"/>
</dbReference>
<evidence type="ECO:0000313" key="3">
    <source>
        <dbReference type="RefSeq" id="XP_022154934.1"/>
    </source>
</evidence>